<dbReference type="Proteomes" id="UP001151760">
    <property type="component" value="Unassembled WGS sequence"/>
</dbReference>
<reference evidence="1" key="1">
    <citation type="journal article" date="2022" name="Int. J. Mol. Sci.">
        <title>Draft Genome of Tanacetum Coccineum: Genomic Comparison of Closely Related Tanacetum-Family Plants.</title>
        <authorList>
            <person name="Yamashiro T."/>
            <person name="Shiraishi A."/>
            <person name="Nakayama K."/>
            <person name="Satake H."/>
        </authorList>
    </citation>
    <scope>NUCLEOTIDE SEQUENCE</scope>
</reference>
<dbReference type="EMBL" id="BQNB010012751">
    <property type="protein sequence ID" value="GJT07432.1"/>
    <property type="molecule type" value="Genomic_DNA"/>
</dbReference>
<evidence type="ECO:0000313" key="2">
    <source>
        <dbReference type="Proteomes" id="UP001151760"/>
    </source>
</evidence>
<gene>
    <name evidence="1" type="ORF">Tco_0841894</name>
</gene>
<proteinExistence type="predicted"/>
<comment type="caution">
    <text evidence="1">The sequence shown here is derived from an EMBL/GenBank/DDBJ whole genome shotgun (WGS) entry which is preliminary data.</text>
</comment>
<name>A0ABQ5B0F3_9ASTR</name>
<organism evidence="1 2">
    <name type="scientific">Tanacetum coccineum</name>
    <dbReference type="NCBI Taxonomy" id="301880"/>
    <lineage>
        <taxon>Eukaryota</taxon>
        <taxon>Viridiplantae</taxon>
        <taxon>Streptophyta</taxon>
        <taxon>Embryophyta</taxon>
        <taxon>Tracheophyta</taxon>
        <taxon>Spermatophyta</taxon>
        <taxon>Magnoliopsida</taxon>
        <taxon>eudicotyledons</taxon>
        <taxon>Gunneridae</taxon>
        <taxon>Pentapetalae</taxon>
        <taxon>asterids</taxon>
        <taxon>campanulids</taxon>
        <taxon>Asterales</taxon>
        <taxon>Asteraceae</taxon>
        <taxon>Asteroideae</taxon>
        <taxon>Anthemideae</taxon>
        <taxon>Anthemidinae</taxon>
        <taxon>Tanacetum</taxon>
    </lineage>
</organism>
<sequence>MANFPKSFPLAYKDRLLDLFNQEVGEDVARVREYRGVACGLKIAMRRREEYIGELKALGDCEGAVETVRFMEGLQVDDMDRYDRSLLLMKEMEVKAREKSRFILKLSGYVVD</sequence>
<protein>
    <submittedName>
        <fullName evidence="1">Uncharacterized protein</fullName>
    </submittedName>
</protein>
<reference evidence="1" key="2">
    <citation type="submission" date="2022-01" db="EMBL/GenBank/DDBJ databases">
        <authorList>
            <person name="Yamashiro T."/>
            <person name="Shiraishi A."/>
            <person name="Satake H."/>
            <person name="Nakayama K."/>
        </authorList>
    </citation>
    <scope>NUCLEOTIDE SEQUENCE</scope>
</reference>
<evidence type="ECO:0000313" key="1">
    <source>
        <dbReference type="EMBL" id="GJT07432.1"/>
    </source>
</evidence>
<keyword evidence="2" id="KW-1185">Reference proteome</keyword>
<accession>A0ABQ5B0F3</accession>